<organism evidence="10">
    <name type="scientific">bioreactor metagenome</name>
    <dbReference type="NCBI Taxonomy" id="1076179"/>
    <lineage>
        <taxon>unclassified sequences</taxon>
        <taxon>metagenomes</taxon>
        <taxon>ecological metagenomes</taxon>
    </lineage>
</organism>
<evidence type="ECO:0000256" key="6">
    <source>
        <dbReference type="ARBA" id="ARBA00023098"/>
    </source>
</evidence>
<evidence type="ECO:0000256" key="1">
    <source>
        <dbReference type="ARBA" id="ARBA00012676"/>
    </source>
</evidence>
<dbReference type="GO" id="GO:0047294">
    <property type="term" value="F:phosphoglycerol geranylgeranyltransferase activity"/>
    <property type="evidence" value="ECO:0007669"/>
    <property type="project" value="UniProtKB-EC"/>
</dbReference>
<dbReference type="NCBIfam" id="NF003198">
    <property type="entry name" value="PRK04169.1-2"/>
    <property type="match status" value="1"/>
</dbReference>
<dbReference type="InterPro" id="IPR008205">
    <property type="entry name" value="GGGP_HepGP_synthase"/>
</dbReference>
<sequence length="244" mass="25939">MTVYEQINQRMLQGRKQLAVLIDPDKSDNKTLEEIAARSSEAGVDYFFVGGSLLINNRMDDCIKILKQAGNIPVILFPGNTLQMSNKADAILFLSLISGRNAEMLIGRHVIAAPYLKLSNLEVIPTGYMLIESGRPTAVSYMSNSDPIPSDKNDIAICTAMAGEMLGLKLIFMDAGSGALNAVSESMISQVKQSLSIPLLVGGGIRTPEKAAASANAGADLLIIGNATEHNPSLIAEMCSAIGK</sequence>
<dbReference type="EC" id="2.5.1.41" evidence="1"/>
<dbReference type="AlphaFoldDB" id="A0A644U9T4"/>
<dbReference type="GO" id="GO:0006650">
    <property type="term" value="P:glycerophospholipid metabolic process"/>
    <property type="evidence" value="ECO:0007669"/>
    <property type="project" value="InterPro"/>
</dbReference>
<dbReference type="GO" id="GO:0008654">
    <property type="term" value="P:phospholipid biosynthetic process"/>
    <property type="evidence" value="ECO:0007669"/>
    <property type="project" value="UniProtKB-KW"/>
</dbReference>
<evidence type="ECO:0000256" key="2">
    <source>
        <dbReference type="ARBA" id="ARBA00022516"/>
    </source>
</evidence>
<dbReference type="NCBIfam" id="TIGR01768">
    <property type="entry name" value="GGGP-family"/>
    <property type="match status" value="1"/>
</dbReference>
<keyword evidence="7" id="KW-0594">Phospholipid biosynthesis</keyword>
<evidence type="ECO:0000256" key="7">
    <source>
        <dbReference type="ARBA" id="ARBA00023209"/>
    </source>
</evidence>
<evidence type="ECO:0000256" key="4">
    <source>
        <dbReference type="ARBA" id="ARBA00022723"/>
    </source>
</evidence>
<proteinExistence type="inferred from homology"/>
<evidence type="ECO:0000256" key="9">
    <source>
        <dbReference type="ARBA" id="ARBA00047288"/>
    </source>
</evidence>
<comment type="caution">
    <text evidence="10">The sequence shown here is derived from an EMBL/GenBank/DDBJ whole genome shotgun (WGS) entry which is preliminary data.</text>
</comment>
<dbReference type="GO" id="GO:0005737">
    <property type="term" value="C:cytoplasm"/>
    <property type="evidence" value="ECO:0007669"/>
    <property type="project" value="InterPro"/>
</dbReference>
<keyword evidence="8" id="KW-1208">Phospholipid metabolism</keyword>
<dbReference type="NCBIfam" id="TIGR01769">
    <property type="entry name" value="GGGP"/>
    <property type="match status" value="1"/>
</dbReference>
<dbReference type="InterPro" id="IPR010946">
    <property type="entry name" value="GGGP_synth"/>
</dbReference>
<protein>
    <recommendedName>
        <fullName evidence="1">phosphoglycerol geranylgeranyltransferase</fullName>
        <ecNumber evidence="1">2.5.1.41</ecNumber>
    </recommendedName>
</protein>
<evidence type="ECO:0000256" key="3">
    <source>
        <dbReference type="ARBA" id="ARBA00022679"/>
    </source>
</evidence>
<accession>A0A644U9T4</accession>
<keyword evidence="6" id="KW-0443">Lipid metabolism</keyword>
<evidence type="ECO:0000256" key="5">
    <source>
        <dbReference type="ARBA" id="ARBA00022842"/>
    </source>
</evidence>
<evidence type="ECO:0000256" key="8">
    <source>
        <dbReference type="ARBA" id="ARBA00023264"/>
    </source>
</evidence>
<dbReference type="SUPFAM" id="SSF51395">
    <property type="entry name" value="FMN-linked oxidoreductases"/>
    <property type="match status" value="1"/>
</dbReference>
<keyword evidence="4" id="KW-0479">Metal-binding</keyword>
<reference evidence="10" key="1">
    <citation type="submission" date="2019-08" db="EMBL/GenBank/DDBJ databases">
        <authorList>
            <person name="Kucharzyk K."/>
            <person name="Murdoch R.W."/>
            <person name="Higgins S."/>
            <person name="Loffler F."/>
        </authorList>
    </citation>
    <scope>NUCLEOTIDE SEQUENCE</scope>
</reference>
<dbReference type="Pfam" id="PF01884">
    <property type="entry name" value="PcrB"/>
    <property type="match status" value="1"/>
</dbReference>
<gene>
    <name evidence="10" type="ORF">SDC9_21536</name>
</gene>
<keyword evidence="2" id="KW-0444">Lipid biosynthesis</keyword>
<evidence type="ECO:0000313" key="10">
    <source>
        <dbReference type="EMBL" id="MPL75708.1"/>
    </source>
</evidence>
<keyword evidence="5" id="KW-0460">Magnesium</keyword>
<dbReference type="HAMAP" id="MF_00112">
    <property type="entry name" value="GGGP_HepGP_synthase"/>
    <property type="match status" value="1"/>
</dbReference>
<dbReference type="GO" id="GO:0000287">
    <property type="term" value="F:magnesium ion binding"/>
    <property type="evidence" value="ECO:0007669"/>
    <property type="project" value="InterPro"/>
</dbReference>
<name>A0A644U9T4_9ZZZZ</name>
<dbReference type="InterPro" id="IPR038597">
    <property type="entry name" value="GGGP/HepGP_synthase_sf"/>
</dbReference>
<dbReference type="Gene3D" id="3.20.20.390">
    <property type="entry name" value="FMN-linked oxidoreductases"/>
    <property type="match status" value="1"/>
</dbReference>
<dbReference type="EMBL" id="VSSQ01000091">
    <property type="protein sequence ID" value="MPL75708.1"/>
    <property type="molecule type" value="Genomic_DNA"/>
</dbReference>
<comment type="catalytic activity">
    <reaction evidence="9">
        <text>sn-glycerol 1-phosphate + (2E,6E,10E)-geranylgeranyl diphosphate = sn-3-O-(geranylgeranyl)glycerol 1-phosphate + diphosphate</text>
        <dbReference type="Rhea" id="RHEA:23404"/>
        <dbReference type="ChEBI" id="CHEBI:33019"/>
        <dbReference type="ChEBI" id="CHEBI:57677"/>
        <dbReference type="ChEBI" id="CHEBI:57685"/>
        <dbReference type="ChEBI" id="CHEBI:58756"/>
        <dbReference type="EC" id="2.5.1.41"/>
    </reaction>
</comment>
<keyword evidence="3 10" id="KW-0808">Transferase</keyword>